<dbReference type="GO" id="GO:0016020">
    <property type="term" value="C:membrane"/>
    <property type="evidence" value="ECO:0007669"/>
    <property type="project" value="UniProtKB-SubCell"/>
</dbReference>
<organism evidence="11 12">
    <name type="scientific">Chaetomidium leptoderma</name>
    <dbReference type="NCBI Taxonomy" id="669021"/>
    <lineage>
        <taxon>Eukaryota</taxon>
        <taxon>Fungi</taxon>
        <taxon>Dikarya</taxon>
        <taxon>Ascomycota</taxon>
        <taxon>Pezizomycotina</taxon>
        <taxon>Sordariomycetes</taxon>
        <taxon>Sordariomycetidae</taxon>
        <taxon>Sordariales</taxon>
        <taxon>Chaetomiaceae</taxon>
        <taxon>Chaetomidium</taxon>
    </lineage>
</organism>
<dbReference type="GO" id="GO:0022857">
    <property type="term" value="F:transmembrane transporter activity"/>
    <property type="evidence" value="ECO:0007669"/>
    <property type="project" value="InterPro"/>
</dbReference>
<feature type="transmembrane region" description="Helical" evidence="9">
    <location>
        <begin position="953"/>
        <end position="970"/>
    </location>
</feature>
<feature type="domain" description="Major facilitator superfamily (MFS) profile" evidence="10">
    <location>
        <begin position="634"/>
        <end position="1107"/>
    </location>
</feature>
<dbReference type="Pfam" id="PF00083">
    <property type="entry name" value="Sugar_tr"/>
    <property type="match status" value="1"/>
</dbReference>
<proteinExistence type="predicted"/>
<evidence type="ECO:0000256" key="4">
    <source>
        <dbReference type="ARBA" id="ARBA00023015"/>
    </source>
</evidence>
<dbReference type="Pfam" id="PF03902">
    <property type="entry name" value="Gal4_dimer"/>
    <property type="match status" value="1"/>
</dbReference>
<evidence type="ECO:0000259" key="10">
    <source>
        <dbReference type="PROSITE" id="PS50850"/>
    </source>
</evidence>
<dbReference type="SUPFAM" id="SSF103473">
    <property type="entry name" value="MFS general substrate transporter"/>
    <property type="match status" value="1"/>
</dbReference>
<comment type="caution">
    <text evidence="11">The sequence shown here is derived from an EMBL/GenBank/DDBJ whole genome shotgun (WGS) entry which is preliminary data.</text>
</comment>
<feature type="transmembrane region" description="Helical" evidence="9">
    <location>
        <begin position="674"/>
        <end position="692"/>
    </location>
</feature>
<dbReference type="InterPro" id="IPR005600">
    <property type="entry name" value="Gal4_dimer_dom"/>
</dbReference>
<dbReference type="EMBL" id="MU857272">
    <property type="protein sequence ID" value="KAK4148731.1"/>
    <property type="molecule type" value="Genomic_DNA"/>
</dbReference>
<dbReference type="GO" id="GO:0005634">
    <property type="term" value="C:nucleus"/>
    <property type="evidence" value="ECO:0007669"/>
    <property type="project" value="TreeGrafter"/>
</dbReference>
<gene>
    <name evidence="11" type="ORF">C8A00DRAFT_47495</name>
</gene>
<feature type="transmembrane region" description="Helical" evidence="9">
    <location>
        <begin position="763"/>
        <end position="781"/>
    </location>
</feature>
<feature type="transmembrane region" description="Helical" evidence="9">
    <location>
        <begin position="729"/>
        <end position="751"/>
    </location>
</feature>
<dbReference type="GO" id="GO:0000978">
    <property type="term" value="F:RNA polymerase II cis-regulatory region sequence-specific DNA binding"/>
    <property type="evidence" value="ECO:0007669"/>
    <property type="project" value="TreeGrafter"/>
</dbReference>
<evidence type="ECO:0000256" key="3">
    <source>
        <dbReference type="ARBA" id="ARBA00022989"/>
    </source>
</evidence>
<dbReference type="InterPro" id="IPR005828">
    <property type="entry name" value="MFS_sugar_transport-like"/>
</dbReference>
<dbReference type="GO" id="GO:0008270">
    <property type="term" value="F:zinc ion binding"/>
    <property type="evidence" value="ECO:0007669"/>
    <property type="project" value="InterPro"/>
</dbReference>
<evidence type="ECO:0000256" key="2">
    <source>
        <dbReference type="ARBA" id="ARBA00022692"/>
    </source>
</evidence>
<evidence type="ECO:0000256" key="5">
    <source>
        <dbReference type="ARBA" id="ARBA00023136"/>
    </source>
</evidence>
<feature type="transmembrane region" description="Helical" evidence="9">
    <location>
        <begin position="704"/>
        <end position="723"/>
    </location>
</feature>
<protein>
    <submittedName>
        <fullName evidence="11">Regulatory protein GAL4</fullName>
    </submittedName>
</protein>
<dbReference type="GO" id="GO:0006351">
    <property type="term" value="P:DNA-templated transcription"/>
    <property type="evidence" value="ECO:0007669"/>
    <property type="project" value="InterPro"/>
</dbReference>
<reference evidence="11" key="2">
    <citation type="submission" date="2023-05" db="EMBL/GenBank/DDBJ databases">
        <authorList>
            <consortium name="Lawrence Berkeley National Laboratory"/>
            <person name="Steindorff A."/>
            <person name="Hensen N."/>
            <person name="Bonometti L."/>
            <person name="Westerberg I."/>
            <person name="Brannstrom I.O."/>
            <person name="Guillou S."/>
            <person name="Cros-Aarteil S."/>
            <person name="Calhoun S."/>
            <person name="Haridas S."/>
            <person name="Kuo A."/>
            <person name="Mondo S."/>
            <person name="Pangilinan J."/>
            <person name="Riley R."/>
            <person name="Labutti K."/>
            <person name="Andreopoulos B."/>
            <person name="Lipzen A."/>
            <person name="Chen C."/>
            <person name="Yanf M."/>
            <person name="Daum C."/>
            <person name="Ng V."/>
            <person name="Clum A."/>
            <person name="Ohm R."/>
            <person name="Martin F."/>
            <person name="Silar P."/>
            <person name="Natvig D."/>
            <person name="Lalanne C."/>
            <person name="Gautier V."/>
            <person name="Ament-Velasquez S.L."/>
            <person name="Kruys A."/>
            <person name="Hutchinson M.I."/>
            <person name="Powell A.J."/>
            <person name="Barry K."/>
            <person name="Miller A.N."/>
            <person name="Grigoriev I.V."/>
            <person name="Debuchy R."/>
            <person name="Gladieux P."/>
            <person name="Thoren M.H."/>
            <person name="Johannesson H."/>
        </authorList>
    </citation>
    <scope>NUCLEOTIDE SEQUENCE</scope>
    <source>
        <strain evidence="11">CBS 538.74</strain>
    </source>
</reference>
<evidence type="ECO:0000256" key="8">
    <source>
        <dbReference type="SAM" id="MobiDB-lite"/>
    </source>
</evidence>
<dbReference type="PROSITE" id="PS00217">
    <property type="entry name" value="SUGAR_TRANSPORT_2"/>
    <property type="match status" value="1"/>
</dbReference>
<dbReference type="InterPro" id="IPR051127">
    <property type="entry name" value="Fungal_SecMet_Regulators"/>
</dbReference>
<comment type="subcellular location">
    <subcellularLocation>
        <location evidence="1">Membrane</location>
        <topology evidence="1">Multi-pass membrane protein</topology>
    </subcellularLocation>
</comment>
<keyword evidence="4" id="KW-0805">Transcription regulation</keyword>
<dbReference type="SMART" id="SM00906">
    <property type="entry name" value="Fungal_trans"/>
    <property type="match status" value="1"/>
</dbReference>
<sequence length="1107" mass="121610">MSVVHGERDLPHPIGTCSKDRPVCTYCLQTRRPCHYSGRVIRSPLTRAYLTEVERRLEGLEKLVAQRLPDLNVDEALASPDVKSPRGDQPPTGTSRAPSTRQPAASVSSREGERDGEAISEAVPDAADGFDWQEEANELADGMAALSVLPTGTGYLGSTAGVFFLRALLFWVAKSRPIPAPSPSGQPRSSPHDGRMSMASSRLFQSLESRLAVNRLIDSYFSVYHPSYPFIHEATFRAQYHQIIPRPQQRSWQMLLHTVLALGAWCLGGEETELDDQLYHTALSFGEDESMFESANLAFVQALVLLSNLSQKRNKPNTGGNFLGLATRMALSLGLHRELPDWNISLWQREIRRRIWWGLFLFDSGASTTFGRPILLPGRESMDQLTPRTVDLPHESTEPTVYSGMKWQSDFHVHSNYISNCLLTPSGIPPEETLSMNQTLDAWAQTLPRWFQPGQGDHSCHEDWYLFARARLSWRFWNLKIILFRQVVLKRAMRRAGTTPVPAVSEVDNQCRDLAVSAAHLTVVSIHDFLAQATPTRLINWYSMFFLFHASLVVALSILGDPESPEAPSWQADVDMARSIFQTVLAYDKLASRCASFLDYILPPKTGIYAGAATMGPPIPTEEIDFSLWPMDPGDIFNSLGWSDFDQGPGVVSGVLEMQSFAALFPRIYLDSGFKGWFVSTLLLLAWFGSLINGPIADRFGRKGSMMGAVVVFVLGSSIQAGAESIGMLFGGRAVAGLAVGMLTMIVPMYMSEVSTAGIRGTLVVLQQLSITLGILVSYWLEYGTQYIGGSTRCAPDIPYTGGTASNPTFDPTKDVGPHGCTGQSDAAWRVPFALQIAPALILGIGMAFFPESPRFFLMRHKEEKALSALAQLRRVHPDSDSLREEYLMIKAEVLFDESVAKDKHPGKTGLSLYMAQHISLQFMGCNAMIYYAPTIFAQLGLSGNTSSLLATGVYGIVNTLSTLPAVFLIDKVGRRPLLMCGALGTFVSLVIVGAIIGRYGDDLPAHPAAGWAGIAFIYIYDTIGWGTYIFFAAFCLLALGFTYFFVPETRGKSLEDMDVVFGDAAAHEEKARLFNIAASIGLTAPLPSEKIDSATAEAEEAEEGRF</sequence>
<evidence type="ECO:0000256" key="6">
    <source>
        <dbReference type="ARBA" id="ARBA00023163"/>
    </source>
</evidence>
<dbReference type="GO" id="GO:0000981">
    <property type="term" value="F:DNA-binding transcription factor activity, RNA polymerase II-specific"/>
    <property type="evidence" value="ECO:0007669"/>
    <property type="project" value="InterPro"/>
</dbReference>
<evidence type="ECO:0000313" key="12">
    <source>
        <dbReference type="Proteomes" id="UP001302745"/>
    </source>
</evidence>
<dbReference type="GO" id="GO:0000435">
    <property type="term" value="P:positive regulation of transcription from RNA polymerase II promoter by galactose"/>
    <property type="evidence" value="ECO:0007669"/>
    <property type="project" value="TreeGrafter"/>
</dbReference>
<dbReference type="Gene3D" id="4.10.240.10">
    <property type="entry name" value="Zn(2)-C6 fungal-type DNA-binding domain"/>
    <property type="match status" value="1"/>
</dbReference>
<dbReference type="InterPro" id="IPR020846">
    <property type="entry name" value="MFS_dom"/>
</dbReference>
<dbReference type="InterPro" id="IPR036259">
    <property type="entry name" value="MFS_trans_sf"/>
</dbReference>
<keyword evidence="7" id="KW-0539">Nucleus</keyword>
<keyword evidence="12" id="KW-1185">Reference proteome</keyword>
<feature type="transmembrane region" description="Helical" evidence="9">
    <location>
        <begin position="833"/>
        <end position="850"/>
    </location>
</feature>
<dbReference type="FunFam" id="1.20.1250.20:FF:000388">
    <property type="entry name" value="MFS sugar transporter, putative"/>
    <property type="match status" value="1"/>
</dbReference>
<dbReference type="PROSITE" id="PS50850">
    <property type="entry name" value="MFS"/>
    <property type="match status" value="1"/>
</dbReference>
<feature type="transmembrane region" description="Helical" evidence="9">
    <location>
        <begin position="1028"/>
        <end position="1047"/>
    </location>
</feature>
<evidence type="ECO:0000256" key="1">
    <source>
        <dbReference type="ARBA" id="ARBA00004141"/>
    </source>
</evidence>
<name>A0AAN6ZTU1_9PEZI</name>
<dbReference type="Gene3D" id="1.20.1250.20">
    <property type="entry name" value="MFS general substrate transporter like domains"/>
    <property type="match status" value="3"/>
</dbReference>
<keyword evidence="3 9" id="KW-1133">Transmembrane helix</keyword>
<feature type="compositionally biased region" description="Polar residues" evidence="8">
    <location>
        <begin position="91"/>
        <end position="109"/>
    </location>
</feature>
<dbReference type="PANTHER" id="PTHR47424">
    <property type="entry name" value="REGULATORY PROTEIN GAL4"/>
    <property type="match status" value="1"/>
</dbReference>
<dbReference type="PANTHER" id="PTHR47424:SF2">
    <property type="entry name" value="TRANSCRIPTION FACTOR DOMAIN-CONTAINING PROTEIN-RELATED"/>
    <property type="match status" value="1"/>
</dbReference>
<dbReference type="InterPro" id="IPR007219">
    <property type="entry name" value="XnlR_reg_dom"/>
</dbReference>
<dbReference type="Proteomes" id="UP001302745">
    <property type="component" value="Unassembled WGS sequence"/>
</dbReference>
<keyword evidence="2 9" id="KW-0812">Transmembrane</keyword>
<feature type="transmembrane region" description="Helical" evidence="9">
    <location>
        <begin position="977"/>
        <end position="998"/>
    </location>
</feature>
<keyword evidence="5 9" id="KW-0472">Membrane</keyword>
<evidence type="ECO:0000256" key="7">
    <source>
        <dbReference type="ARBA" id="ARBA00023242"/>
    </source>
</evidence>
<feature type="region of interest" description="Disordered" evidence="8">
    <location>
        <begin position="75"/>
        <end position="127"/>
    </location>
</feature>
<dbReference type="InterPro" id="IPR036864">
    <property type="entry name" value="Zn2-C6_fun-type_DNA-bd_sf"/>
</dbReference>
<reference evidence="11" key="1">
    <citation type="journal article" date="2023" name="Mol. Phylogenet. Evol.">
        <title>Genome-scale phylogeny and comparative genomics of the fungal order Sordariales.</title>
        <authorList>
            <person name="Hensen N."/>
            <person name="Bonometti L."/>
            <person name="Westerberg I."/>
            <person name="Brannstrom I.O."/>
            <person name="Guillou S."/>
            <person name="Cros-Aarteil S."/>
            <person name="Calhoun S."/>
            <person name="Haridas S."/>
            <person name="Kuo A."/>
            <person name="Mondo S."/>
            <person name="Pangilinan J."/>
            <person name="Riley R."/>
            <person name="LaButti K."/>
            <person name="Andreopoulos B."/>
            <person name="Lipzen A."/>
            <person name="Chen C."/>
            <person name="Yan M."/>
            <person name="Daum C."/>
            <person name="Ng V."/>
            <person name="Clum A."/>
            <person name="Steindorff A."/>
            <person name="Ohm R.A."/>
            <person name="Martin F."/>
            <person name="Silar P."/>
            <person name="Natvig D.O."/>
            <person name="Lalanne C."/>
            <person name="Gautier V."/>
            <person name="Ament-Velasquez S.L."/>
            <person name="Kruys A."/>
            <person name="Hutchinson M.I."/>
            <person name="Powell A.J."/>
            <person name="Barry K."/>
            <person name="Miller A.N."/>
            <person name="Grigoriev I.V."/>
            <person name="Debuchy R."/>
            <person name="Gladieux P."/>
            <person name="Hiltunen Thoren M."/>
            <person name="Johannesson H."/>
        </authorList>
    </citation>
    <scope>NUCLEOTIDE SEQUENCE</scope>
    <source>
        <strain evidence="11">CBS 538.74</strain>
    </source>
</reference>
<accession>A0AAN6ZTU1</accession>
<keyword evidence="6" id="KW-0804">Transcription</keyword>
<dbReference type="Pfam" id="PF04082">
    <property type="entry name" value="Fungal_trans"/>
    <property type="match status" value="1"/>
</dbReference>
<dbReference type="PROSITE" id="PS00216">
    <property type="entry name" value="SUGAR_TRANSPORT_1"/>
    <property type="match status" value="1"/>
</dbReference>
<dbReference type="CDD" id="cd12148">
    <property type="entry name" value="fungal_TF_MHR"/>
    <property type="match status" value="1"/>
</dbReference>
<dbReference type="AlphaFoldDB" id="A0AAN6ZTU1"/>
<dbReference type="InterPro" id="IPR005829">
    <property type="entry name" value="Sugar_transporter_CS"/>
</dbReference>
<dbReference type="CDD" id="cd14654">
    <property type="entry name" value="ZIP_Gal4"/>
    <property type="match status" value="1"/>
</dbReference>
<evidence type="ECO:0000313" key="11">
    <source>
        <dbReference type="EMBL" id="KAK4148731.1"/>
    </source>
</evidence>
<evidence type="ECO:0000256" key="9">
    <source>
        <dbReference type="SAM" id="Phobius"/>
    </source>
</evidence>
<feature type="transmembrane region" description="Helical" evidence="9">
    <location>
        <begin position="911"/>
        <end position="933"/>
    </location>
</feature>